<gene>
    <name evidence="8" type="ORF">LPAF129_00150</name>
</gene>
<feature type="transmembrane region" description="Helical" evidence="6">
    <location>
        <begin position="196"/>
        <end position="216"/>
    </location>
</feature>
<organism evidence="8 9">
    <name type="scientific">Ligilactobacillus pabuli</name>
    <dbReference type="NCBI Taxonomy" id="2886039"/>
    <lineage>
        <taxon>Bacteria</taxon>
        <taxon>Bacillati</taxon>
        <taxon>Bacillota</taxon>
        <taxon>Bacilli</taxon>
        <taxon>Lactobacillales</taxon>
        <taxon>Lactobacillaceae</taxon>
        <taxon>Ligilactobacillus</taxon>
    </lineage>
</organism>
<dbReference type="InterPro" id="IPR001279">
    <property type="entry name" value="Metallo-B-lactamas"/>
</dbReference>
<dbReference type="PANTHER" id="PTHR30619">
    <property type="entry name" value="DNA INTERNALIZATION/COMPETENCE PROTEIN COMEC/REC2"/>
    <property type="match status" value="1"/>
</dbReference>
<name>A0ABQ5JE82_9LACO</name>
<reference evidence="8" key="1">
    <citation type="journal article" date="2022" name="Int. J. Syst. Evol. Microbiol.">
        <title>A novel species of lactic acid bacteria, Ligilactobacillus pabuli sp. nov., isolated from alfalfa silage.</title>
        <authorList>
            <person name="Tohno M."/>
            <person name="Tanizawa Y."/>
            <person name="Sawada H."/>
            <person name="Sakamoto M."/>
            <person name="Ohkuma M."/>
            <person name="Kobayashi H."/>
        </authorList>
    </citation>
    <scope>NUCLEOTIDE SEQUENCE</scope>
    <source>
        <strain evidence="8">AF129</strain>
    </source>
</reference>
<dbReference type="NCBIfam" id="TIGR00360">
    <property type="entry name" value="ComEC_N-term"/>
    <property type="match status" value="1"/>
</dbReference>
<feature type="transmembrane region" description="Helical" evidence="6">
    <location>
        <begin position="251"/>
        <end position="274"/>
    </location>
</feature>
<protein>
    <submittedName>
        <fullName evidence="8">DNA internalization-related competence protein ComEC/Rec2</fullName>
    </submittedName>
</protein>
<feature type="domain" description="Metallo-beta-lactamase" evidence="7">
    <location>
        <begin position="418"/>
        <end position="627"/>
    </location>
</feature>
<feature type="transmembrane region" description="Helical" evidence="6">
    <location>
        <begin position="359"/>
        <end position="379"/>
    </location>
</feature>
<accession>A0ABQ5JE82</accession>
<feature type="transmembrane region" description="Helical" evidence="6">
    <location>
        <begin position="162"/>
        <end position="184"/>
    </location>
</feature>
<comment type="caution">
    <text evidence="8">The sequence shown here is derived from an EMBL/GenBank/DDBJ whole genome shotgun (WGS) entry which is preliminary data.</text>
</comment>
<comment type="subcellular location">
    <subcellularLocation>
        <location evidence="1">Cell membrane</location>
        <topology evidence="1">Multi-pass membrane protein</topology>
    </subcellularLocation>
</comment>
<evidence type="ECO:0000256" key="5">
    <source>
        <dbReference type="ARBA" id="ARBA00023136"/>
    </source>
</evidence>
<evidence type="ECO:0000256" key="4">
    <source>
        <dbReference type="ARBA" id="ARBA00022989"/>
    </source>
</evidence>
<keyword evidence="4 6" id="KW-1133">Transmembrane helix</keyword>
<keyword evidence="3 6" id="KW-0812">Transmembrane</keyword>
<dbReference type="CDD" id="cd07731">
    <property type="entry name" value="ComA-like_MBL-fold"/>
    <property type="match status" value="1"/>
</dbReference>
<dbReference type="SMART" id="SM00849">
    <property type="entry name" value="Lactamase_B"/>
    <property type="match status" value="1"/>
</dbReference>
<dbReference type="InterPro" id="IPR052159">
    <property type="entry name" value="Competence_DNA_uptake"/>
</dbReference>
<evidence type="ECO:0000259" key="7">
    <source>
        <dbReference type="SMART" id="SM00849"/>
    </source>
</evidence>
<keyword evidence="5 6" id="KW-0472">Membrane</keyword>
<dbReference type="PANTHER" id="PTHR30619:SF7">
    <property type="entry name" value="BETA-LACTAMASE DOMAIN PROTEIN"/>
    <property type="match status" value="1"/>
</dbReference>
<feature type="transmembrane region" description="Helical" evidence="6">
    <location>
        <begin position="311"/>
        <end position="331"/>
    </location>
</feature>
<evidence type="ECO:0000313" key="8">
    <source>
        <dbReference type="EMBL" id="GKS80330.1"/>
    </source>
</evidence>
<keyword evidence="2" id="KW-1003">Cell membrane</keyword>
<dbReference type="InterPro" id="IPR036866">
    <property type="entry name" value="RibonucZ/Hydroxyglut_hydro"/>
</dbReference>
<keyword evidence="9" id="KW-1185">Reference proteome</keyword>
<evidence type="ECO:0000313" key="9">
    <source>
        <dbReference type="Proteomes" id="UP001055149"/>
    </source>
</evidence>
<dbReference type="Pfam" id="PF03772">
    <property type="entry name" value="Competence"/>
    <property type="match status" value="1"/>
</dbReference>
<feature type="transmembrane region" description="Helical" evidence="6">
    <location>
        <begin position="386"/>
        <end position="403"/>
    </location>
</feature>
<dbReference type="Pfam" id="PF00753">
    <property type="entry name" value="Lactamase_B"/>
    <property type="match status" value="1"/>
</dbReference>
<sequence>MTVNRELLFIEPDEYTINGDLLKFTGQRVSNKQKILGYYRIRSEQEKAALQGIQHPLTVQVAGKVGPINAPTNQNEFNFQRYMLGKNISNEIQVTQLRSAASPPKLGLLRQFLAIFHVIRKKMIDHFERMPQPLGWFIQVLLIGYQSEQFQEQMDQINRLGLLYLFTLSGMHVFYLVAMIRFLLRQVGTTKETTDLLLLGILPIYGIIGGSSLGLVRSILMTWLHLASQRFGQWHLTGIETWSLVLLMNLFYSPVAVFSLGAQLSYLLTLILILSRQKKQWLTGLQMGAFTIPLVLRQTFVWNIWTIPLSILIGPIFDWLIFPVVIVGMIFVPFQLVCNGVLKILAAFFSWSSDLPGTIIFGKPPAIFILFWLGLLLACQVKPKKLLLLSCLLLSGVCAYGWIHLPLNDEVTYFDIGQGDCSLIKTRFDRQVYLIDTGGKLSFNTEKWQVRNSRTNGETVVVNYLHSQGISRIDRLYLTHQDTDHVGNFPSISQSINVKQIIVPVGMEQLASFQRRLQLSRVKPSAVVAVTNQVHETVPSLALQILHPFERGQGKNEDSLVLLYRSGKTNFLFTGDLDRANELKVLEKYPNLRADIMKTGHHGSKTASDPKFIQQVQPKLAIISAGRNNRYGHPNEETLVTLRKYRVPFLLTARDGMIKVILSKQGPPKLTTYGQMNIY</sequence>
<proteinExistence type="predicted"/>
<dbReference type="Proteomes" id="UP001055149">
    <property type="component" value="Unassembled WGS sequence"/>
</dbReference>
<evidence type="ECO:0000256" key="3">
    <source>
        <dbReference type="ARBA" id="ARBA00022692"/>
    </source>
</evidence>
<dbReference type="NCBIfam" id="TIGR00361">
    <property type="entry name" value="ComEC_Rec2"/>
    <property type="match status" value="1"/>
</dbReference>
<evidence type="ECO:0000256" key="1">
    <source>
        <dbReference type="ARBA" id="ARBA00004651"/>
    </source>
</evidence>
<dbReference type="InterPro" id="IPR004477">
    <property type="entry name" value="ComEC_N"/>
</dbReference>
<dbReference type="Gene3D" id="3.60.15.10">
    <property type="entry name" value="Ribonuclease Z/Hydroxyacylglutathione hydrolase-like"/>
    <property type="match status" value="1"/>
</dbReference>
<dbReference type="EMBL" id="BQXH01000001">
    <property type="protein sequence ID" value="GKS80330.1"/>
    <property type="molecule type" value="Genomic_DNA"/>
</dbReference>
<dbReference type="InterPro" id="IPR004797">
    <property type="entry name" value="Competence_ComEC/Rec2"/>
</dbReference>
<dbReference type="InterPro" id="IPR035681">
    <property type="entry name" value="ComA-like_MBL"/>
</dbReference>
<dbReference type="SUPFAM" id="SSF56281">
    <property type="entry name" value="Metallo-hydrolase/oxidoreductase"/>
    <property type="match status" value="1"/>
</dbReference>
<evidence type="ECO:0000256" key="6">
    <source>
        <dbReference type="SAM" id="Phobius"/>
    </source>
</evidence>
<evidence type="ECO:0000256" key="2">
    <source>
        <dbReference type="ARBA" id="ARBA00022475"/>
    </source>
</evidence>